<evidence type="ECO:0000313" key="1">
    <source>
        <dbReference type="EMBL" id="CAG7724500.1"/>
    </source>
</evidence>
<dbReference type="EMBL" id="CAJVCH010110138">
    <property type="protein sequence ID" value="CAG7724500.1"/>
    <property type="molecule type" value="Genomic_DNA"/>
</dbReference>
<name>A0A8J2JYV4_9HEXA</name>
<protein>
    <submittedName>
        <fullName evidence="1">Uncharacterized protein</fullName>
    </submittedName>
</protein>
<feature type="non-terminal residue" evidence="1">
    <location>
        <position position="1"/>
    </location>
</feature>
<reference evidence="1" key="1">
    <citation type="submission" date="2021-06" db="EMBL/GenBank/DDBJ databases">
        <authorList>
            <person name="Hodson N. C."/>
            <person name="Mongue J. A."/>
            <person name="Jaron S. K."/>
        </authorList>
    </citation>
    <scope>NUCLEOTIDE SEQUENCE</scope>
</reference>
<dbReference type="AlphaFoldDB" id="A0A8J2JYV4"/>
<sequence>MDNPTVFMARLLGKTVVCQNSVAHFHSTW</sequence>
<comment type="caution">
    <text evidence="1">The sequence shown here is derived from an EMBL/GenBank/DDBJ whole genome shotgun (WGS) entry which is preliminary data.</text>
</comment>
<organism evidence="1 2">
    <name type="scientific">Allacma fusca</name>
    <dbReference type="NCBI Taxonomy" id="39272"/>
    <lineage>
        <taxon>Eukaryota</taxon>
        <taxon>Metazoa</taxon>
        <taxon>Ecdysozoa</taxon>
        <taxon>Arthropoda</taxon>
        <taxon>Hexapoda</taxon>
        <taxon>Collembola</taxon>
        <taxon>Symphypleona</taxon>
        <taxon>Sminthuridae</taxon>
        <taxon>Allacma</taxon>
    </lineage>
</organism>
<keyword evidence="2" id="KW-1185">Reference proteome</keyword>
<dbReference type="Proteomes" id="UP000708208">
    <property type="component" value="Unassembled WGS sequence"/>
</dbReference>
<accession>A0A8J2JYV4</accession>
<proteinExistence type="predicted"/>
<gene>
    <name evidence="1" type="ORF">AFUS01_LOCUS13516</name>
</gene>
<evidence type="ECO:0000313" key="2">
    <source>
        <dbReference type="Proteomes" id="UP000708208"/>
    </source>
</evidence>